<dbReference type="PaxDb" id="449447-MAE_45000"/>
<name>B0JTL9_MICAN</name>
<keyword evidence="2" id="KW-1185">Reference proteome</keyword>
<gene>
    <name evidence="1" type="ordered locus">MAE_45000</name>
</gene>
<organism evidence="1 2">
    <name type="scientific">Microcystis aeruginosa (strain NIES-843 / IAM M-2473)</name>
    <dbReference type="NCBI Taxonomy" id="449447"/>
    <lineage>
        <taxon>Bacteria</taxon>
        <taxon>Bacillati</taxon>
        <taxon>Cyanobacteriota</taxon>
        <taxon>Cyanophyceae</taxon>
        <taxon>Oscillatoriophycideae</taxon>
        <taxon>Chroococcales</taxon>
        <taxon>Microcystaceae</taxon>
        <taxon>Microcystis</taxon>
    </lineage>
</organism>
<proteinExistence type="predicted"/>
<dbReference type="KEGG" id="mar:MAE_45000"/>
<evidence type="ECO:0000313" key="1">
    <source>
        <dbReference type="EMBL" id="BAG04322.1"/>
    </source>
</evidence>
<dbReference type="Proteomes" id="UP000001510">
    <property type="component" value="Chromosome"/>
</dbReference>
<evidence type="ECO:0000313" key="2">
    <source>
        <dbReference type="Proteomes" id="UP000001510"/>
    </source>
</evidence>
<dbReference type="AlphaFoldDB" id="B0JTL9"/>
<accession>B0JTL9</accession>
<dbReference type="EnsemblBacteria" id="BAG04322">
    <property type="protein sequence ID" value="BAG04322"/>
    <property type="gene ID" value="MAE_45000"/>
</dbReference>
<reference evidence="1 2" key="1">
    <citation type="journal article" date="2007" name="DNA Res.">
        <title>Complete genomic structure of the bloom-forming toxic cyanobacterium Microcystis aeruginosa NIES-843.</title>
        <authorList>
            <person name="Kaneko T."/>
            <person name="Nakajima N."/>
            <person name="Okamoto S."/>
            <person name="Suzuki I."/>
            <person name="Tanabe Y."/>
            <person name="Tamaoki M."/>
            <person name="Nakamura Y."/>
            <person name="Kasai F."/>
            <person name="Watanabe A."/>
            <person name="Kawashima K."/>
            <person name="Kishida Y."/>
            <person name="Ono A."/>
            <person name="Shimizu Y."/>
            <person name="Takahashi C."/>
            <person name="Minami C."/>
            <person name="Fujishiro T."/>
            <person name="Kohara M."/>
            <person name="Katoh M."/>
            <person name="Nakazaki N."/>
            <person name="Nakayama S."/>
            <person name="Yamada M."/>
            <person name="Tabata S."/>
            <person name="Watanabe M.M."/>
        </authorList>
    </citation>
    <scope>NUCLEOTIDE SEQUENCE [LARGE SCALE GENOMIC DNA]</scope>
    <source>
        <strain evidence="2">NIES-843 / IAM M-247</strain>
    </source>
</reference>
<sequence length="55" mass="6430">MSIGYISGEALMQKAKRRINNQFLITGFSIIFREKVPEFSPRSLQWPVLLDFKKV</sequence>
<protein>
    <submittedName>
        <fullName evidence="1">Uncharacterized protein</fullName>
    </submittedName>
</protein>
<dbReference type="HOGENOM" id="CLU_3027236_0_0_3"/>
<dbReference type="EMBL" id="AP009552">
    <property type="protein sequence ID" value="BAG04322.1"/>
    <property type="molecule type" value="Genomic_DNA"/>
</dbReference>